<feature type="region of interest" description="Disordered" evidence="1">
    <location>
        <begin position="77"/>
        <end position="142"/>
    </location>
</feature>
<accession>A0A7D6ZE06</accession>
<proteinExistence type="predicted"/>
<dbReference type="AlphaFoldDB" id="A0A7D6ZE06"/>
<reference evidence="2 3" key="1">
    <citation type="submission" date="2020-07" db="EMBL/GenBank/DDBJ databases">
        <authorList>
            <person name="Zhuang K."/>
            <person name="Ran Y."/>
        </authorList>
    </citation>
    <scope>NUCLEOTIDE SEQUENCE [LARGE SCALE GENOMIC DNA]</scope>
    <source>
        <strain evidence="2 3">WCH-YHL-001</strain>
    </source>
</reference>
<name>A0A7D6ZE06_9NOCA</name>
<gene>
    <name evidence="2" type="ORF">H0264_14550</name>
</gene>
<evidence type="ECO:0000313" key="3">
    <source>
        <dbReference type="Proteomes" id="UP000515512"/>
    </source>
</evidence>
<dbReference type="RefSeq" id="WP_181584452.1">
    <property type="nucleotide sequence ID" value="NZ_CP059399.1"/>
</dbReference>
<keyword evidence="3" id="KW-1185">Reference proteome</keyword>
<dbReference type="EMBL" id="CP059399">
    <property type="protein sequence ID" value="QLY33288.1"/>
    <property type="molecule type" value="Genomic_DNA"/>
</dbReference>
<dbReference type="Proteomes" id="UP000515512">
    <property type="component" value="Chromosome"/>
</dbReference>
<evidence type="ECO:0000313" key="2">
    <source>
        <dbReference type="EMBL" id="QLY33288.1"/>
    </source>
</evidence>
<feature type="compositionally biased region" description="Polar residues" evidence="1">
    <location>
        <begin position="104"/>
        <end position="113"/>
    </location>
</feature>
<feature type="compositionally biased region" description="Polar residues" evidence="1">
    <location>
        <begin position="77"/>
        <end position="94"/>
    </location>
</feature>
<evidence type="ECO:0000256" key="1">
    <source>
        <dbReference type="SAM" id="MobiDB-lite"/>
    </source>
</evidence>
<organism evidence="2 3">
    <name type="scientific">Nocardia huaxiensis</name>
    <dbReference type="NCBI Taxonomy" id="2755382"/>
    <lineage>
        <taxon>Bacteria</taxon>
        <taxon>Bacillati</taxon>
        <taxon>Actinomycetota</taxon>
        <taxon>Actinomycetes</taxon>
        <taxon>Mycobacteriales</taxon>
        <taxon>Nocardiaceae</taxon>
        <taxon>Nocardia</taxon>
    </lineage>
</organism>
<protein>
    <submittedName>
        <fullName evidence="2">Uncharacterized protein</fullName>
    </submittedName>
</protein>
<sequence>MTDQINSLVSKAWELIQQAYLTRVWVALDYRSWDDYCAAEFDRARIRVPREERSEVVASLREIGMSTRAIAAATGLSQPTVSRELSGGDSNESPDSVVGLDGKSYSTKSNVPEQFSDHDPDELSDIGSADGRSTSAAHTSKRAPITKSFDAARRKLCSDAKTLARLIEDDRFDRYATQLAEQHLGDLWRARDALQAVLDRLPNPFDESREG</sequence>
<dbReference type="KEGG" id="nhu:H0264_14550"/>